<evidence type="ECO:0000313" key="1">
    <source>
        <dbReference type="EMBL" id="OGN27524.1"/>
    </source>
</evidence>
<dbReference type="Proteomes" id="UP000179047">
    <property type="component" value="Unassembled WGS sequence"/>
</dbReference>
<dbReference type="STRING" id="1802701.A3A33_04870"/>
<sequence>MVYDQGVFRINMQEKTGEQTTPKQEFREQPITIPLFIGRGTGLGTTRTPAGELAAVRVTPDEMRVKRFSFSAAVTWRTVERILGFFRIRIPADTELGSADQGVLSLELLFQQEPKMFLAKSRYNYEVNEGVDFSELNFDFGNNNPPEAQVRVEKTKKGELGDGILNRLIIEQRT</sequence>
<name>A0A1F8GQ47_9BACT</name>
<gene>
    <name evidence="1" type="ORF">A3A33_04870</name>
</gene>
<dbReference type="EMBL" id="MGKP01000029">
    <property type="protein sequence ID" value="OGN27524.1"/>
    <property type="molecule type" value="Genomic_DNA"/>
</dbReference>
<reference evidence="1 2" key="1">
    <citation type="journal article" date="2016" name="Nat. Commun.">
        <title>Thousands of microbial genomes shed light on interconnected biogeochemical processes in an aquifer system.</title>
        <authorList>
            <person name="Anantharaman K."/>
            <person name="Brown C.T."/>
            <person name="Hug L.A."/>
            <person name="Sharon I."/>
            <person name="Castelle C.J."/>
            <person name="Probst A.J."/>
            <person name="Thomas B.C."/>
            <person name="Singh A."/>
            <person name="Wilkins M.J."/>
            <person name="Karaoz U."/>
            <person name="Brodie E.L."/>
            <person name="Williams K.H."/>
            <person name="Hubbard S.S."/>
            <person name="Banfield J.F."/>
        </authorList>
    </citation>
    <scope>NUCLEOTIDE SEQUENCE [LARGE SCALE GENOMIC DNA]</scope>
</reference>
<protein>
    <submittedName>
        <fullName evidence="1">Uncharacterized protein</fullName>
    </submittedName>
</protein>
<accession>A0A1F8GQ47</accession>
<comment type="caution">
    <text evidence="1">The sequence shown here is derived from an EMBL/GenBank/DDBJ whole genome shotgun (WGS) entry which is preliminary data.</text>
</comment>
<proteinExistence type="predicted"/>
<dbReference type="AlphaFoldDB" id="A0A1F8GQ47"/>
<organism evidence="1 2">
    <name type="scientific">Candidatus Yanofskybacteria bacterium RIFCSPLOWO2_01_FULL_49_25</name>
    <dbReference type="NCBI Taxonomy" id="1802701"/>
    <lineage>
        <taxon>Bacteria</taxon>
        <taxon>Candidatus Yanofskyibacteriota</taxon>
    </lineage>
</organism>
<evidence type="ECO:0000313" key="2">
    <source>
        <dbReference type="Proteomes" id="UP000179047"/>
    </source>
</evidence>